<accession>A0ABP4QVQ3</accession>
<dbReference type="RefSeq" id="WP_344222755.1">
    <property type="nucleotide sequence ID" value="NZ_BAAAOS010000085.1"/>
</dbReference>
<proteinExistence type="predicted"/>
<sequence>MAKQVEAFDVTTPDGTKVRIAVLDSNGIRVTFKKRKTAVSWHVVSRNAPNDDSITIVTPVEEI</sequence>
<keyword evidence="2" id="KW-1185">Reference proteome</keyword>
<reference evidence="2" key="1">
    <citation type="journal article" date="2019" name="Int. J. Syst. Evol. Microbiol.">
        <title>The Global Catalogue of Microorganisms (GCM) 10K type strain sequencing project: providing services to taxonomists for standard genome sequencing and annotation.</title>
        <authorList>
            <consortium name="The Broad Institute Genomics Platform"/>
            <consortium name="The Broad Institute Genome Sequencing Center for Infectious Disease"/>
            <person name="Wu L."/>
            <person name="Ma J."/>
        </authorList>
    </citation>
    <scope>NUCLEOTIDE SEQUENCE [LARGE SCALE GENOMIC DNA]</scope>
    <source>
        <strain evidence="2">JCM 14969</strain>
    </source>
</reference>
<dbReference type="Proteomes" id="UP001500393">
    <property type="component" value="Unassembled WGS sequence"/>
</dbReference>
<dbReference type="EMBL" id="BAAAOS010000085">
    <property type="protein sequence ID" value="GAA1620838.1"/>
    <property type="molecule type" value="Genomic_DNA"/>
</dbReference>
<gene>
    <name evidence="1" type="ORF">GCM10009789_87710</name>
</gene>
<name>A0ABP4QVQ3_9ACTN</name>
<comment type="caution">
    <text evidence="1">The sequence shown here is derived from an EMBL/GenBank/DDBJ whole genome shotgun (WGS) entry which is preliminary data.</text>
</comment>
<protein>
    <submittedName>
        <fullName evidence="1">Uncharacterized protein</fullName>
    </submittedName>
</protein>
<organism evidence="1 2">
    <name type="scientific">Kribbella sancticallisti</name>
    <dbReference type="NCBI Taxonomy" id="460087"/>
    <lineage>
        <taxon>Bacteria</taxon>
        <taxon>Bacillati</taxon>
        <taxon>Actinomycetota</taxon>
        <taxon>Actinomycetes</taxon>
        <taxon>Propionibacteriales</taxon>
        <taxon>Kribbellaceae</taxon>
        <taxon>Kribbella</taxon>
    </lineage>
</organism>
<evidence type="ECO:0000313" key="2">
    <source>
        <dbReference type="Proteomes" id="UP001500393"/>
    </source>
</evidence>
<evidence type="ECO:0000313" key="1">
    <source>
        <dbReference type="EMBL" id="GAA1620838.1"/>
    </source>
</evidence>